<name>A0A8H8CK92_PSICU</name>
<sequence length="485" mass="53412">MMFQNARNIRISGTPTFQNINGSYHYHDHTSNTTNNNTTTITGNDFSQTVHNHNTYTIEGGRRSYSQPEESSGVPQHTPQAPRPPTIHSLPNSQHISPPPDTQVFHMQPYPHRFITKNPMSATIPYTYPSLGGAAYGFHEGHHMAASILPGHIVAMSPEVSLSLTQFFRKLEDQVSCEKTRDAGTITDTDLDMDGDGVRDGSGDGEQVYQDTVYQSHPTTAPPPQLTFERSGAAHIGVCTQVPQTGNQWEWATPHQPAQQPLPQNSHLQNQDNDTNAPYTSYTPVPNQFNLADQQPNANSNLNANSNSNSNSSSNHNHKKNPIPPRVRRTLQAAFTFNSHLGESSSSTTSSTEYDYTAASKNTTSLPFAYTHSPEAGTTHTDAVAPRMEVCDGTVVEMRRAENVHTTWDVRGDDVGRVPVHVQRLWHCEGESEGEGEEEEGEGDRGDGKGVVYAGESGDMDGRMRWTGNRSPLESMQISMGYLRV</sequence>
<feature type="compositionally biased region" description="Polar residues" evidence="1">
    <location>
        <begin position="254"/>
        <end position="296"/>
    </location>
</feature>
<dbReference type="EMBL" id="JAFIQS010000006">
    <property type="protein sequence ID" value="KAG5167779.1"/>
    <property type="molecule type" value="Genomic_DNA"/>
</dbReference>
<protein>
    <submittedName>
        <fullName evidence="3">Uncharacterized protein</fullName>
    </submittedName>
</protein>
<evidence type="ECO:0000313" key="3">
    <source>
        <dbReference type="EMBL" id="KAG5167779.1"/>
    </source>
</evidence>
<feature type="region of interest" description="Disordered" evidence="1">
    <location>
        <begin position="186"/>
        <end position="206"/>
    </location>
</feature>
<accession>A0A8H8CK92</accession>
<gene>
    <name evidence="3" type="ORF">JR316_006370</name>
    <name evidence="2" type="ORF">JR316_013441</name>
</gene>
<proteinExistence type="predicted"/>
<feature type="compositionally biased region" description="Acidic residues" evidence="1">
    <location>
        <begin position="431"/>
        <end position="442"/>
    </location>
</feature>
<feature type="region of interest" description="Disordered" evidence="1">
    <location>
        <begin position="254"/>
        <end position="324"/>
    </location>
</feature>
<evidence type="ECO:0000256" key="1">
    <source>
        <dbReference type="SAM" id="MobiDB-lite"/>
    </source>
</evidence>
<feature type="region of interest" description="Disordered" evidence="1">
    <location>
        <begin position="58"/>
        <end position="97"/>
    </location>
</feature>
<dbReference type="AlphaFoldDB" id="A0A8H8CK92"/>
<feature type="compositionally biased region" description="Polar residues" evidence="1">
    <location>
        <begin position="64"/>
        <end position="79"/>
    </location>
</feature>
<feature type="compositionally biased region" description="Low complexity" evidence="1">
    <location>
        <begin position="297"/>
        <end position="315"/>
    </location>
</feature>
<evidence type="ECO:0000313" key="2">
    <source>
        <dbReference type="EMBL" id="KAG5161686.1"/>
    </source>
</evidence>
<organism evidence="3">
    <name type="scientific">Psilocybe cubensis</name>
    <name type="common">Psychedelic mushroom</name>
    <name type="synonym">Stropharia cubensis</name>
    <dbReference type="NCBI Taxonomy" id="181762"/>
    <lineage>
        <taxon>Eukaryota</taxon>
        <taxon>Fungi</taxon>
        <taxon>Dikarya</taxon>
        <taxon>Basidiomycota</taxon>
        <taxon>Agaricomycotina</taxon>
        <taxon>Agaricomycetes</taxon>
        <taxon>Agaricomycetidae</taxon>
        <taxon>Agaricales</taxon>
        <taxon>Agaricineae</taxon>
        <taxon>Strophariaceae</taxon>
        <taxon>Psilocybe</taxon>
    </lineage>
</organism>
<reference evidence="3" key="1">
    <citation type="submission" date="2021-02" db="EMBL/GenBank/DDBJ databases">
        <title>Psilocybe cubensis genome.</title>
        <authorList>
            <person name="Mckernan K.J."/>
            <person name="Crawford S."/>
            <person name="Trippe A."/>
            <person name="Kane L.T."/>
            <person name="Mclaughlin S."/>
        </authorList>
    </citation>
    <scope>NUCLEOTIDE SEQUENCE [LARGE SCALE GENOMIC DNA]</scope>
    <source>
        <strain evidence="3">MGC-MH-2018</strain>
    </source>
</reference>
<feature type="region of interest" description="Disordered" evidence="1">
    <location>
        <begin position="428"/>
        <end position="469"/>
    </location>
</feature>
<comment type="caution">
    <text evidence="3">The sequence shown here is derived from an EMBL/GenBank/DDBJ whole genome shotgun (WGS) entry which is preliminary data.</text>
</comment>
<dbReference type="EMBL" id="JAFIQS010000029">
    <property type="protein sequence ID" value="KAG5161686.1"/>
    <property type="molecule type" value="Genomic_DNA"/>
</dbReference>